<keyword evidence="2" id="KW-1185">Reference proteome</keyword>
<accession>A0A0N4ZL13</accession>
<sequence>MYFFEEVLFLFDEHANVHLVREEQRRSNIENKSNECQNCHKLEIKYGLALKRIEELQKLIIDSGIHYKRKNLNPVESLMDIDDTSSSDESPMDTTGPIDSEEYNNLPMAKNSATFFNEKETIRAMAVCRMSRRTMLGLNKCFKKKTGDLFTSEKKFRKFGEFQFYVPKINNCWGPASDDCPIGIHSTVNGAYVKNIGCVSNKRHMKLCAANKIDSSKHISL</sequence>
<organism evidence="2 3">
    <name type="scientific">Parastrongyloides trichosuri</name>
    <name type="common">Possum-specific nematode worm</name>
    <dbReference type="NCBI Taxonomy" id="131310"/>
    <lineage>
        <taxon>Eukaryota</taxon>
        <taxon>Metazoa</taxon>
        <taxon>Ecdysozoa</taxon>
        <taxon>Nematoda</taxon>
        <taxon>Chromadorea</taxon>
        <taxon>Rhabditida</taxon>
        <taxon>Tylenchina</taxon>
        <taxon>Panagrolaimomorpha</taxon>
        <taxon>Strongyloidoidea</taxon>
        <taxon>Strongyloididae</taxon>
        <taxon>Parastrongyloides</taxon>
    </lineage>
</organism>
<dbReference type="WBParaSite" id="PTRK_0000881900.1">
    <property type="protein sequence ID" value="PTRK_0000881900.1"/>
    <property type="gene ID" value="PTRK_0000881900"/>
</dbReference>
<evidence type="ECO:0000313" key="3">
    <source>
        <dbReference type="WBParaSite" id="PTRK_0000881900.1"/>
    </source>
</evidence>
<protein>
    <submittedName>
        <fullName evidence="3">C-type lectin domain-containing protein</fullName>
    </submittedName>
</protein>
<dbReference type="AlphaFoldDB" id="A0A0N4ZL13"/>
<name>A0A0N4ZL13_PARTI</name>
<evidence type="ECO:0000256" key="1">
    <source>
        <dbReference type="SAM" id="MobiDB-lite"/>
    </source>
</evidence>
<evidence type="ECO:0000313" key="2">
    <source>
        <dbReference type="Proteomes" id="UP000038045"/>
    </source>
</evidence>
<feature type="region of interest" description="Disordered" evidence="1">
    <location>
        <begin position="79"/>
        <end position="103"/>
    </location>
</feature>
<reference evidence="3" key="1">
    <citation type="submission" date="2017-02" db="UniProtKB">
        <authorList>
            <consortium name="WormBaseParasite"/>
        </authorList>
    </citation>
    <scope>IDENTIFICATION</scope>
</reference>
<dbReference type="Proteomes" id="UP000038045">
    <property type="component" value="Unplaced"/>
</dbReference>
<proteinExistence type="predicted"/>